<feature type="region of interest" description="Disordered" evidence="21">
    <location>
        <begin position="42"/>
        <end position="66"/>
    </location>
</feature>
<dbReference type="GO" id="GO:0017056">
    <property type="term" value="F:structural constituent of nuclear pore"/>
    <property type="evidence" value="ECO:0007669"/>
    <property type="project" value="TreeGrafter"/>
</dbReference>
<evidence type="ECO:0000313" key="24">
    <source>
        <dbReference type="Proteomes" id="UP000007148"/>
    </source>
</evidence>
<dbReference type="InterPro" id="IPR026054">
    <property type="entry name" value="Nucleoporin"/>
</dbReference>
<feature type="domain" description="RanBP2-type" evidence="22">
    <location>
        <begin position="428"/>
        <end position="457"/>
    </location>
</feature>
<dbReference type="GO" id="GO:0051028">
    <property type="term" value="P:mRNA transport"/>
    <property type="evidence" value="ECO:0007669"/>
    <property type="project" value="UniProtKB-KW"/>
</dbReference>
<evidence type="ECO:0000256" key="18">
    <source>
        <dbReference type="ARBA" id="ARBA00078197"/>
    </source>
</evidence>
<evidence type="ECO:0000256" key="5">
    <source>
        <dbReference type="ARBA" id="ARBA00022723"/>
    </source>
</evidence>
<organism evidence="23 24">
    <name type="scientific">Serendipita indica (strain DSM 11827)</name>
    <name type="common">Root endophyte fungus</name>
    <name type="synonym">Piriformospora indica</name>
    <dbReference type="NCBI Taxonomy" id="1109443"/>
    <lineage>
        <taxon>Eukaryota</taxon>
        <taxon>Fungi</taxon>
        <taxon>Dikarya</taxon>
        <taxon>Basidiomycota</taxon>
        <taxon>Agaricomycotina</taxon>
        <taxon>Agaricomycetes</taxon>
        <taxon>Sebacinales</taxon>
        <taxon>Serendipitaceae</taxon>
        <taxon>Serendipita</taxon>
    </lineage>
</organism>
<evidence type="ECO:0000256" key="1">
    <source>
        <dbReference type="ARBA" id="ARBA00001947"/>
    </source>
</evidence>
<feature type="domain" description="RanBP2-type" evidence="22">
    <location>
        <begin position="493"/>
        <end position="521"/>
    </location>
</feature>
<evidence type="ECO:0000256" key="4">
    <source>
        <dbReference type="ARBA" id="ARBA00022448"/>
    </source>
</evidence>
<proteinExistence type="inferred from homology"/>
<dbReference type="InterPro" id="IPR001876">
    <property type="entry name" value="Znf_RanBP2"/>
</dbReference>
<evidence type="ECO:0000256" key="9">
    <source>
        <dbReference type="ARBA" id="ARBA00022833"/>
    </source>
</evidence>
<dbReference type="GO" id="GO:0031965">
    <property type="term" value="C:nuclear membrane"/>
    <property type="evidence" value="ECO:0007669"/>
    <property type="project" value="UniProtKB-SubCell"/>
</dbReference>
<keyword evidence="24" id="KW-1185">Reference proteome</keyword>
<dbReference type="Pfam" id="PF00641">
    <property type="entry name" value="Zn_ribbon_RanBP"/>
    <property type="match status" value="3"/>
</dbReference>
<evidence type="ECO:0000256" key="19">
    <source>
        <dbReference type="ARBA" id="ARBA00079437"/>
    </source>
</evidence>
<keyword evidence="8" id="KW-0509">mRNA transport</keyword>
<dbReference type="PANTHER" id="PTHR23193">
    <property type="entry name" value="NUCLEAR PORE COMPLEX PROTEIN NUP"/>
    <property type="match status" value="1"/>
</dbReference>
<evidence type="ECO:0000256" key="17">
    <source>
        <dbReference type="ARBA" id="ARBA00068609"/>
    </source>
</evidence>
<dbReference type="GO" id="GO:0008270">
    <property type="term" value="F:zinc ion binding"/>
    <property type="evidence" value="ECO:0007669"/>
    <property type="project" value="UniProtKB-KW"/>
</dbReference>
<dbReference type="OrthoDB" id="79830at2759"/>
<dbReference type="SUPFAM" id="SSF90209">
    <property type="entry name" value="Ran binding protein zinc finger-like"/>
    <property type="match status" value="3"/>
</dbReference>
<keyword evidence="15" id="KW-0539">Nucleus</keyword>
<keyword evidence="12" id="KW-0238">DNA-binding</keyword>
<evidence type="ECO:0000256" key="6">
    <source>
        <dbReference type="ARBA" id="ARBA00022737"/>
    </source>
</evidence>
<accession>G4TL75</accession>
<comment type="similarity">
    <text evidence="16">Belongs to the NUP153 family.</text>
</comment>
<reference evidence="23 24" key="1">
    <citation type="journal article" date="2011" name="PLoS Pathog.">
        <title>Endophytic Life Strategies Decoded by Genome and Transcriptome Analyses of the Mutualistic Root Symbiont Piriformospora indica.</title>
        <authorList>
            <person name="Zuccaro A."/>
            <person name="Lahrmann U."/>
            <person name="Guldener U."/>
            <person name="Langen G."/>
            <person name="Pfiffi S."/>
            <person name="Biedenkopf D."/>
            <person name="Wong P."/>
            <person name="Samans B."/>
            <person name="Grimm C."/>
            <person name="Basiewicz M."/>
            <person name="Murat C."/>
            <person name="Martin F."/>
            <person name="Kogel K.H."/>
        </authorList>
    </citation>
    <scope>NUCLEOTIDE SEQUENCE [LARGE SCALE GENOMIC DNA]</scope>
    <source>
        <strain evidence="23 24">DSM 11827</strain>
    </source>
</reference>
<dbReference type="InterPro" id="IPR036443">
    <property type="entry name" value="Znf_RanBP2_sf"/>
</dbReference>
<keyword evidence="5" id="KW-0479">Metal-binding</keyword>
<evidence type="ECO:0000256" key="15">
    <source>
        <dbReference type="ARBA" id="ARBA00023242"/>
    </source>
</evidence>
<keyword evidence="7 20" id="KW-0863">Zinc-finger</keyword>
<dbReference type="HOGENOM" id="CLU_522862_0_0_1"/>
<dbReference type="Proteomes" id="UP000007148">
    <property type="component" value="Unassembled WGS sequence"/>
</dbReference>
<dbReference type="GO" id="GO:0008139">
    <property type="term" value="F:nuclear localization sequence binding"/>
    <property type="evidence" value="ECO:0007669"/>
    <property type="project" value="TreeGrafter"/>
</dbReference>
<comment type="caution">
    <text evidence="23">The sequence shown here is derived from an EMBL/GenBank/DDBJ whole genome shotgun (WGS) entry which is preliminary data.</text>
</comment>
<protein>
    <recommendedName>
        <fullName evidence="17">Nuclear pore complex protein Nup153</fullName>
    </recommendedName>
    <alternativeName>
        <fullName evidence="19">153 kDa nucleoporin</fullName>
    </alternativeName>
    <alternativeName>
        <fullName evidence="18">Nucleoporin Nup153</fullName>
    </alternativeName>
</protein>
<dbReference type="GO" id="GO:0006405">
    <property type="term" value="P:RNA export from nucleus"/>
    <property type="evidence" value="ECO:0007669"/>
    <property type="project" value="TreeGrafter"/>
</dbReference>
<name>G4TL75_SERID</name>
<keyword evidence="10" id="KW-0653">Protein transport</keyword>
<evidence type="ECO:0000313" key="23">
    <source>
        <dbReference type="EMBL" id="CCA72075.1"/>
    </source>
</evidence>
<dbReference type="GO" id="GO:0005643">
    <property type="term" value="C:nuclear pore"/>
    <property type="evidence" value="ECO:0007669"/>
    <property type="project" value="UniProtKB-SubCell"/>
</dbReference>
<dbReference type="GO" id="GO:0006606">
    <property type="term" value="P:protein import into nucleus"/>
    <property type="evidence" value="ECO:0007669"/>
    <property type="project" value="TreeGrafter"/>
</dbReference>
<feature type="domain" description="RanBP2-type" evidence="22">
    <location>
        <begin position="374"/>
        <end position="403"/>
    </location>
</feature>
<evidence type="ECO:0000256" key="13">
    <source>
        <dbReference type="ARBA" id="ARBA00023132"/>
    </source>
</evidence>
<feature type="compositionally biased region" description="Polar residues" evidence="21">
    <location>
        <begin position="264"/>
        <end position="286"/>
    </location>
</feature>
<dbReference type="AlphaFoldDB" id="G4TL75"/>
<evidence type="ECO:0000256" key="2">
    <source>
        <dbReference type="ARBA" id="ARBA00004126"/>
    </source>
</evidence>
<evidence type="ECO:0000256" key="16">
    <source>
        <dbReference type="ARBA" id="ARBA00060842"/>
    </source>
</evidence>
<evidence type="ECO:0000259" key="22">
    <source>
        <dbReference type="PROSITE" id="PS50199"/>
    </source>
</evidence>
<evidence type="ECO:0000256" key="8">
    <source>
        <dbReference type="ARBA" id="ARBA00022816"/>
    </source>
</evidence>
<dbReference type="EMBL" id="CAFZ01000146">
    <property type="protein sequence ID" value="CCA72075.1"/>
    <property type="molecule type" value="Genomic_DNA"/>
</dbReference>
<keyword evidence="11" id="KW-0811">Translocation</keyword>
<dbReference type="PROSITE" id="PS01358">
    <property type="entry name" value="ZF_RANBP2_1"/>
    <property type="match status" value="3"/>
</dbReference>
<dbReference type="InParanoid" id="G4TL75"/>
<dbReference type="SMART" id="SM00547">
    <property type="entry name" value="ZnF_RBZ"/>
    <property type="match status" value="3"/>
</dbReference>
<evidence type="ECO:0000256" key="20">
    <source>
        <dbReference type="PROSITE-ProRule" id="PRU00322"/>
    </source>
</evidence>
<sequence>MDNDPTVEKSEREDFGLIPGVGVYTSLSTRRSQPLLVATKGAVLDPPKARPSKYTSSTEGEMEVDENLDSRFIIYAEGEDADMAQSEDMEQLQAGEEGQEDDMVDETPQPLPVAKKVKKRPTIRAPEMLRPKNSLHSPINPSPLRFMSKFSPDSPEAVPVAPLPGSAMQEDNEDILMMDRLPGYSLRIYSFAPGSLASIKPTRALMLAKERAKTLSVHTLPDYPLAQQVPAKRSSLLREKGLSPPRRPPHSLRGVGVSPKRVNGTASSTANTPSAEVAKNSSSASNGVPPLRLPPAPNTKLPPSQASVVDLATPLPSQKQSRLQPAASPHTRTNEWASAGLQKPQIQPTSVPAAAPTTSGFNWGAAGIKAPSKSSGSWTCDVCMISNDADKEKCAACESPRPATSAPPAPTTSGFNWGAAGIKAPAKSSGSWTCDVCMISNDAAKEKCAACESPRPAAATPAAPAAPSSSTPVVPPTSGFNWGAAGLKAPSTPSGSWNCGVCMVSNDATKDKCICCETPRG</sequence>
<gene>
    <name evidence="23" type="ORF">PIIN_06011</name>
</gene>
<feature type="region of interest" description="Disordered" evidence="21">
    <location>
        <begin position="231"/>
        <end position="354"/>
    </location>
</feature>
<feature type="compositionally biased region" description="Polar residues" evidence="21">
    <location>
        <begin position="344"/>
        <end position="354"/>
    </location>
</feature>
<keyword evidence="6" id="KW-0677">Repeat</keyword>
<evidence type="ECO:0000256" key="3">
    <source>
        <dbReference type="ARBA" id="ARBA00004567"/>
    </source>
</evidence>
<dbReference type="eggNOG" id="KOG0864">
    <property type="taxonomic scope" value="Eukaryota"/>
</dbReference>
<evidence type="ECO:0000256" key="10">
    <source>
        <dbReference type="ARBA" id="ARBA00022927"/>
    </source>
</evidence>
<dbReference type="Gene3D" id="4.10.1060.10">
    <property type="entry name" value="Zinc finger, RanBP2-type"/>
    <property type="match status" value="3"/>
</dbReference>
<evidence type="ECO:0000256" key="12">
    <source>
        <dbReference type="ARBA" id="ARBA00023125"/>
    </source>
</evidence>
<evidence type="ECO:0000256" key="14">
    <source>
        <dbReference type="ARBA" id="ARBA00023136"/>
    </source>
</evidence>
<comment type="cofactor">
    <cofactor evidence="1">
        <name>Zn(2+)</name>
        <dbReference type="ChEBI" id="CHEBI:29105"/>
    </cofactor>
</comment>
<keyword evidence="4" id="KW-0813">Transport</keyword>
<evidence type="ECO:0000256" key="21">
    <source>
        <dbReference type="SAM" id="MobiDB-lite"/>
    </source>
</evidence>
<evidence type="ECO:0000256" key="11">
    <source>
        <dbReference type="ARBA" id="ARBA00023010"/>
    </source>
</evidence>
<dbReference type="PROSITE" id="PS50199">
    <property type="entry name" value="ZF_RANBP2_2"/>
    <property type="match status" value="3"/>
</dbReference>
<keyword evidence="14" id="KW-0472">Membrane</keyword>
<dbReference type="GO" id="GO:0003677">
    <property type="term" value="F:DNA binding"/>
    <property type="evidence" value="ECO:0007669"/>
    <property type="project" value="UniProtKB-KW"/>
</dbReference>
<dbReference type="FunFam" id="4.10.1060.10:FF:000001">
    <property type="entry name" value="Nuclear pore complex protein Nup153"/>
    <property type="match status" value="2"/>
</dbReference>
<keyword evidence="13" id="KW-0906">Nuclear pore complex</keyword>
<evidence type="ECO:0000256" key="7">
    <source>
        <dbReference type="ARBA" id="ARBA00022771"/>
    </source>
</evidence>
<dbReference type="STRING" id="1109443.G4TL75"/>
<comment type="subcellular location">
    <subcellularLocation>
        <location evidence="2">Nucleus membrane</location>
    </subcellularLocation>
    <subcellularLocation>
        <location evidence="3">Nucleus</location>
        <location evidence="3">Nuclear pore complex</location>
    </subcellularLocation>
</comment>
<dbReference type="PANTHER" id="PTHR23193:SF23">
    <property type="entry name" value="NUCLEAR PORE COMPLEX PROTEIN NUP153"/>
    <property type="match status" value="1"/>
</dbReference>
<keyword evidence="9" id="KW-0862">Zinc</keyword>